<gene>
    <name evidence="1" type="ORF">SAMN02745229_01817</name>
</gene>
<dbReference type="Pfam" id="PF02348">
    <property type="entry name" value="CTP_transf_3"/>
    <property type="match status" value="1"/>
</dbReference>
<dbReference type="InterPro" id="IPR003329">
    <property type="entry name" value="Cytidylyl_trans"/>
</dbReference>
<dbReference type="Gene3D" id="3.90.550.10">
    <property type="entry name" value="Spore Coat Polysaccharide Biosynthesis Protein SpsA, Chain A"/>
    <property type="match status" value="1"/>
</dbReference>
<sequence length="234" mass="26266">MHMKNIAIIPARSGSKGLPDKNIKMLSGRPLIAWSIEAAISSGVYDEVMVSTDSEKYAEIARSFGAKVPFLRSKEASSDTSSSWDAVREVLFKYQELGMNFDTFTLLQPTSPLRSSDDIKGSFAQMLDKDARTIVSVCEAEDSPYTCNTLPESMSMQDFFIEEYKNTRRQDLPKCYRLNGAIYLSKVVEFLKDGDIYANDCYAYIMDGTRSVDIDTDLDFKIAQLLIEEGMLGK</sequence>
<dbReference type="GO" id="GO:0008781">
    <property type="term" value="F:N-acylneuraminate cytidylyltransferase activity"/>
    <property type="evidence" value="ECO:0007669"/>
    <property type="project" value="TreeGrafter"/>
</dbReference>
<dbReference type="STRING" id="1121131.SAMN02745229_01817"/>
<dbReference type="InterPro" id="IPR029044">
    <property type="entry name" value="Nucleotide-diphossugar_trans"/>
</dbReference>
<reference evidence="2" key="1">
    <citation type="submission" date="2016-11" db="EMBL/GenBank/DDBJ databases">
        <authorList>
            <person name="Varghese N."/>
            <person name="Submissions S."/>
        </authorList>
    </citation>
    <scope>NUCLEOTIDE SEQUENCE [LARGE SCALE GENOMIC DNA]</scope>
    <source>
        <strain evidence="2">DSM 3071</strain>
    </source>
</reference>
<dbReference type="SUPFAM" id="SSF53448">
    <property type="entry name" value="Nucleotide-diphospho-sugar transferases"/>
    <property type="match status" value="1"/>
</dbReference>
<dbReference type="Proteomes" id="UP000184278">
    <property type="component" value="Unassembled WGS sequence"/>
</dbReference>
<evidence type="ECO:0000313" key="2">
    <source>
        <dbReference type="Proteomes" id="UP000184278"/>
    </source>
</evidence>
<dbReference type="PANTHER" id="PTHR21485">
    <property type="entry name" value="HAD SUPERFAMILY MEMBERS CMAS AND KDSC"/>
    <property type="match status" value="1"/>
</dbReference>
<name>A0A1M5YZ95_BUTFI</name>
<dbReference type="EMBL" id="FQXK01000014">
    <property type="protein sequence ID" value="SHI17118.1"/>
    <property type="molecule type" value="Genomic_DNA"/>
</dbReference>
<dbReference type="AlphaFoldDB" id="A0A1M5YZ95"/>
<evidence type="ECO:0000313" key="1">
    <source>
        <dbReference type="EMBL" id="SHI17118.1"/>
    </source>
</evidence>
<proteinExistence type="predicted"/>
<dbReference type="PANTHER" id="PTHR21485:SF6">
    <property type="entry name" value="N-ACYLNEURAMINATE CYTIDYLYLTRANSFERASE-RELATED"/>
    <property type="match status" value="1"/>
</dbReference>
<protein>
    <submittedName>
        <fullName evidence="1">CMP-N,N'-diacetyllegionaminic acid synthase</fullName>
    </submittedName>
</protein>
<dbReference type="InterPro" id="IPR050793">
    <property type="entry name" value="CMP-NeuNAc_synthase"/>
</dbReference>
<dbReference type="CDD" id="cd02513">
    <property type="entry name" value="CMP-NeuAc_Synthase"/>
    <property type="match status" value="1"/>
</dbReference>
<keyword evidence="2" id="KW-1185">Reference proteome</keyword>
<organism evidence="1 2">
    <name type="scientific">Butyrivibrio fibrisolvens DSM 3071</name>
    <dbReference type="NCBI Taxonomy" id="1121131"/>
    <lineage>
        <taxon>Bacteria</taxon>
        <taxon>Bacillati</taxon>
        <taxon>Bacillota</taxon>
        <taxon>Clostridia</taxon>
        <taxon>Lachnospirales</taxon>
        <taxon>Lachnospiraceae</taxon>
        <taxon>Butyrivibrio</taxon>
    </lineage>
</organism>
<accession>A0A1M5YZ95</accession>